<dbReference type="Proteomes" id="UP000427769">
    <property type="component" value="Chromosome"/>
</dbReference>
<dbReference type="EMBL" id="AP021875">
    <property type="protein sequence ID" value="BBO75798.1"/>
    <property type="molecule type" value="Genomic_DNA"/>
</dbReference>
<gene>
    <name evidence="1" type="ORF">DSCW_32150</name>
</gene>
<dbReference type="KEGG" id="dwd:DSCW_32150"/>
<organism evidence="1 2">
    <name type="scientific">Desulfosarcina widdelii</name>
    <dbReference type="NCBI Taxonomy" id="947919"/>
    <lineage>
        <taxon>Bacteria</taxon>
        <taxon>Pseudomonadati</taxon>
        <taxon>Thermodesulfobacteriota</taxon>
        <taxon>Desulfobacteria</taxon>
        <taxon>Desulfobacterales</taxon>
        <taxon>Desulfosarcinaceae</taxon>
        <taxon>Desulfosarcina</taxon>
    </lineage>
</organism>
<protein>
    <submittedName>
        <fullName evidence="1">Uncharacterized protein</fullName>
    </submittedName>
</protein>
<sequence length="81" mass="9192">MKKSVEISPGQQRLFQDQSGRCVLLHKTGIAVSFWLTEDNAVHVVDRIEGIDFKKTGSQLIREGWKCIGPGMDYAWLIEKT</sequence>
<dbReference type="RefSeq" id="WP_155304688.1">
    <property type="nucleotide sequence ID" value="NZ_AP021875.1"/>
</dbReference>
<name>A0A5K7Z490_9BACT</name>
<evidence type="ECO:0000313" key="2">
    <source>
        <dbReference type="Proteomes" id="UP000427769"/>
    </source>
</evidence>
<reference evidence="1 2" key="1">
    <citation type="submission" date="2019-11" db="EMBL/GenBank/DDBJ databases">
        <title>Comparative genomics of hydrocarbon-degrading Desulfosarcina strains.</title>
        <authorList>
            <person name="Watanabe M."/>
            <person name="Kojima H."/>
            <person name="Fukui M."/>
        </authorList>
    </citation>
    <scope>NUCLEOTIDE SEQUENCE [LARGE SCALE GENOMIC DNA]</scope>
    <source>
        <strain evidence="1 2">PP31</strain>
    </source>
</reference>
<evidence type="ECO:0000313" key="1">
    <source>
        <dbReference type="EMBL" id="BBO75798.1"/>
    </source>
</evidence>
<dbReference type="OrthoDB" id="5420896at2"/>
<accession>A0A5K7Z490</accession>
<proteinExistence type="predicted"/>
<dbReference type="AlphaFoldDB" id="A0A5K7Z490"/>
<keyword evidence="2" id="KW-1185">Reference proteome</keyword>